<dbReference type="GO" id="GO:0005886">
    <property type="term" value="C:plasma membrane"/>
    <property type="evidence" value="ECO:0007669"/>
    <property type="project" value="UniProtKB-SubCell"/>
</dbReference>
<evidence type="ECO:0000256" key="17">
    <source>
        <dbReference type="ARBA" id="ARBA00023180"/>
    </source>
</evidence>
<evidence type="ECO:0000256" key="1">
    <source>
        <dbReference type="ARBA" id="ARBA00004162"/>
    </source>
</evidence>
<dbReference type="Gene3D" id="1.10.510.10">
    <property type="entry name" value="Transferase(Phosphotransferase) domain 1"/>
    <property type="match status" value="1"/>
</dbReference>
<dbReference type="InterPro" id="IPR011009">
    <property type="entry name" value="Kinase-like_dom_sf"/>
</dbReference>
<evidence type="ECO:0000256" key="15">
    <source>
        <dbReference type="ARBA" id="ARBA00023136"/>
    </source>
</evidence>
<dbReference type="PROSITE" id="PS50994">
    <property type="entry name" value="INTEGRASE"/>
    <property type="match status" value="1"/>
</dbReference>
<feature type="domain" description="Integrase catalytic" evidence="21">
    <location>
        <begin position="170"/>
        <end position="336"/>
    </location>
</feature>
<dbReference type="InterPro" id="IPR051564">
    <property type="entry name" value="LRR_receptor-like_kinase"/>
</dbReference>
<keyword evidence="5" id="KW-0597">Phosphoprotein</keyword>
<evidence type="ECO:0000256" key="9">
    <source>
        <dbReference type="ARBA" id="ARBA00022729"/>
    </source>
</evidence>
<keyword evidence="4" id="KW-0723">Serine/threonine-protein kinase</keyword>
<accession>A0AB32X297</accession>
<dbReference type="GO" id="GO:0015074">
    <property type="term" value="P:DNA integration"/>
    <property type="evidence" value="ECO:0007669"/>
    <property type="project" value="InterPro"/>
</dbReference>
<evidence type="ECO:0000256" key="19">
    <source>
        <dbReference type="ARBA" id="ARBA00048679"/>
    </source>
</evidence>
<dbReference type="Pfam" id="PF07714">
    <property type="entry name" value="PK_Tyr_Ser-Thr"/>
    <property type="match status" value="1"/>
</dbReference>
<gene>
    <name evidence="23" type="primary">LOC18592819</name>
</gene>
<evidence type="ECO:0000256" key="10">
    <source>
        <dbReference type="ARBA" id="ARBA00022737"/>
    </source>
</evidence>
<dbReference type="GO" id="GO:0005524">
    <property type="term" value="F:ATP binding"/>
    <property type="evidence" value="ECO:0007669"/>
    <property type="project" value="UniProtKB-KW"/>
</dbReference>
<evidence type="ECO:0000256" key="11">
    <source>
        <dbReference type="ARBA" id="ARBA00022741"/>
    </source>
</evidence>
<keyword evidence="15" id="KW-0472">Membrane</keyword>
<dbReference type="InterPro" id="IPR000719">
    <property type="entry name" value="Prot_kinase_dom"/>
</dbReference>
<dbReference type="PANTHER" id="PTHR48055">
    <property type="entry name" value="LEUCINE-RICH REPEAT RECEPTOR PROTEIN KINASE EMS1"/>
    <property type="match status" value="1"/>
</dbReference>
<evidence type="ECO:0000313" key="22">
    <source>
        <dbReference type="Proteomes" id="UP000694886"/>
    </source>
</evidence>
<dbReference type="InterPro" id="IPR001245">
    <property type="entry name" value="Ser-Thr/Tyr_kinase_cat_dom"/>
</dbReference>
<name>A0AB32X297_THECC</name>
<dbReference type="GO" id="GO:0004674">
    <property type="term" value="F:protein serine/threonine kinase activity"/>
    <property type="evidence" value="ECO:0007669"/>
    <property type="project" value="UniProtKB-KW"/>
</dbReference>
<evidence type="ECO:0000256" key="3">
    <source>
        <dbReference type="ARBA" id="ARBA00022475"/>
    </source>
</evidence>
<evidence type="ECO:0000256" key="2">
    <source>
        <dbReference type="ARBA" id="ARBA00012513"/>
    </source>
</evidence>
<evidence type="ECO:0000256" key="4">
    <source>
        <dbReference type="ARBA" id="ARBA00022527"/>
    </source>
</evidence>
<dbReference type="GO" id="GO:0003676">
    <property type="term" value="F:nucleic acid binding"/>
    <property type="evidence" value="ECO:0007669"/>
    <property type="project" value="InterPro"/>
</dbReference>
<keyword evidence="14" id="KW-1133">Transmembrane helix</keyword>
<keyword evidence="10" id="KW-0677">Repeat</keyword>
<keyword evidence="6" id="KW-0433">Leucine-rich repeat</keyword>
<keyword evidence="16" id="KW-0675">Receptor</keyword>
<dbReference type="InterPro" id="IPR036397">
    <property type="entry name" value="RNaseH_sf"/>
</dbReference>
<evidence type="ECO:0000256" key="16">
    <source>
        <dbReference type="ARBA" id="ARBA00023170"/>
    </source>
</evidence>
<comment type="subcellular location">
    <subcellularLocation>
        <location evidence="1">Cell membrane</location>
        <topology evidence="1">Single-pass membrane protein</topology>
    </subcellularLocation>
</comment>
<dbReference type="PROSITE" id="PS50011">
    <property type="entry name" value="PROTEIN_KINASE_DOM"/>
    <property type="match status" value="1"/>
</dbReference>
<comment type="catalytic activity">
    <reaction evidence="19">
        <text>L-seryl-[protein] + ATP = O-phospho-L-seryl-[protein] + ADP + H(+)</text>
        <dbReference type="Rhea" id="RHEA:17989"/>
        <dbReference type="Rhea" id="RHEA-COMP:9863"/>
        <dbReference type="Rhea" id="RHEA-COMP:11604"/>
        <dbReference type="ChEBI" id="CHEBI:15378"/>
        <dbReference type="ChEBI" id="CHEBI:29999"/>
        <dbReference type="ChEBI" id="CHEBI:30616"/>
        <dbReference type="ChEBI" id="CHEBI:83421"/>
        <dbReference type="ChEBI" id="CHEBI:456216"/>
        <dbReference type="EC" id="2.7.11.1"/>
    </reaction>
</comment>
<dbReference type="InterPro" id="IPR008271">
    <property type="entry name" value="Ser/Thr_kinase_AS"/>
</dbReference>
<dbReference type="AlphaFoldDB" id="A0AB32X297"/>
<feature type="domain" description="Protein kinase" evidence="20">
    <location>
        <begin position="1"/>
        <end position="176"/>
    </location>
</feature>
<dbReference type="EC" id="2.7.11.1" evidence="2"/>
<keyword evidence="13" id="KW-0067">ATP-binding</keyword>
<evidence type="ECO:0000256" key="14">
    <source>
        <dbReference type="ARBA" id="ARBA00022989"/>
    </source>
</evidence>
<dbReference type="Proteomes" id="UP000694886">
    <property type="component" value="Unplaced"/>
</dbReference>
<dbReference type="RefSeq" id="XP_017985236.1">
    <property type="nucleotide sequence ID" value="XM_018129747.1"/>
</dbReference>
<dbReference type="InterPro" id="IPR012337">
    <property type="entry name" value="RNaseH-like_sf"/>
</dbReference>
<proteinExistence type="predicted"/>
<keyword evidence="9" id="KW-0732">Signal</keyword>
<keyword evidence="7" id="KW-0808">Transferase</keyword>
<reference evidence="23" key="1">
    <citation type="submission" date="2025-08" db="UniProtKB">
        <authorList>
            <consortium name="RefSeq"/>
        </authorList>
    </citation>
    <scope>IDENTIFICATION</scope>
</reference>
<dbReference type="FunFam" id="1.10.510.10:FF:000358">
    <property type="entry name" value="Putative leucine-rich repeat receptor-like serine/threonine-protein kinase"/>
    <property type="match status" value="1"/>
</dbReference>
<evidence type="ECO:0000259" key="21">
    <source>
        <dbReference type="PROSITE" id="PS50994"/>
    </source>
</evidence>
<evidence type="ECO:0000256" key="13">
    <source>
        <dbReference type="ARBA" id="ARBA00022840"/>
    </source>
</evidence>
<organism evidence="22 23">
    <name type="scientific">Theobroma cacao</name>
    <name type="common">Cacao</name>
    <name type="synonym">Cocoa</name>
    <dbReference type="NCBI Taxonomy" id="3641"/>
    <lineage>
        <taxon>Eukaryota</taxon>
        <taxon>Viridiplantae</taxon>
        <taxon>Streptophyta</taxon>
        <taxon>Embryophyta</taxon>
        <taxon>Tracheophyta</taxon>
        <taxon>Spermatophyta</taxon>
        <taxon>Magnoliopsida</taxon>
        <taxon>eudicotyledons</taxon>
        <taxon>Gunneridae</taxon>
        <taxon>Pentapetalae</taxon>
        <taxon>rosids</taxon>
        <taxon>malvids</taxon>
        <taxon>Malvales</taxon>
        <taxon>Malvaceae</taxon>
        <taxon>Byttnerioideae</taxon>
        <taxon>Theobroma</taxon>
    </lineage>
</organism>
<dbReference type="SUPFAM" id="SSF53098">
    <property type="entry name" value="Ribonuclease H-like"/>
    <property type="match status" value="1"/>
</dbReference>
<sequence length="336" mass="37808">MIDAAATLEYLHLGHPNPIIHCDLKPSNVLLDGDMVAHVGDFGIAKLLGEVESMKQTMTLATIGYMAPEYGSTGIVFVKSDVYSYGILLMETFTRRKPTDEIFVGEMSMKHWVKESLSNETIGVADSSLLRSEERHFMAKANCISSIMELALDCSVELPEKRKDMKDVTTRNLPQVVRMGIIIATLLGILDAINLKYSGCGSHLCTDIKDLKDSRKLGKNEYKSEAFEKFKEFKVTVKEQTGKSILTLRSDRGGEYLSQDFLDHLTEHGILSQWTPFGTPQHNGVSERRNQTLLDMVHSMMSRANLLISFWGYALETTAYLLNNSIVIFQDFRKCF</sequence>
<dbReference type="KEGG" id="tcc:18592819"/>
<dbReference type="InterPro" id="IPR001584">
    <property type="entry name" value="Integrase_cat-core"/>
</dbReference>
<protein>
    <recommendedName>
        <fullName evidence="2">non-specific serine/threonine protein kinase</fullName>
        <ecNumber evidence="2">2.7.11.1</ecNumber>
    </recommendedName>
</protein>
<evidence type="ECO:0000256" key="7">
    <source>
        <dbReference type="ARBA" id="ARBA00022679"/>
    </source>
</evidence>
<keyword evidence="17" id="KW-0325">Glycoprotein</keyword>
<evidence type="ECO:0000256" key="18">
    <source>
        <dbReference type="ARBA" id="ARBA00047899"/>
    </source>
</evidence>
<keyword evidence="11" id="KW-0547">Nucleotide-binding</keyword>
<dbReference type="GeneID" id="18592819"/>
<keyword evidence="8" id="KW-0812">Transmembrane</keyword>
<dbReference type="PANTHER" id="PTHR48055:SF36">
    <property type="entry name" value="PROTEIN KINASE, PLANT-TYPE, PUTATIVE-RELATED"/>
    <property type="match status" value="1"/>
</dbReference>
<evidence type="ECO:0000313" key="23">
    <source>
        <dbReference type="RefSeq" id="XP_017985236.1"/>
    </source>
</evidence>
<keyword evidence="12" id="KW-0418">Kinase</keyword>
<evidence type="ECO:0000256" key="12">
    <source>
        <dbReference type="ARBA" id="ARBA00022777"/>
    </source>
</evidence>
<dbReference type="SUPFAM" id="SSF56112">
    <property type="entry name" value="Protein kinase-like (PK-like)"/>
    <property type="match status" value="1"/>
</dbReference>
<evidence type="ECO:0000256" key="8">
    <source>
        <dbReference type="ARBA" id="ARBA00022692"/>
    </source>
</evidence>
<dbReference type="Gene3D" id="3.30.420.10">
    <property type="entry name" value="Ribonuclease H-like superfamily/Ribonuclease H"/>
    <property type="match status" value="1"/>
</dbReference>
<evidence type="ECO:0000256" key="6">
    <source>
        <dbReference type="ARBA" id="ARBA00022614"/>
    </source>
</evidence>
<dbReference type="PROSITE" id="PS00108">
    <property type="entry name" value="PROTEIN_KINASE_ST"/>
    <property type="match status" value="1"/>
</dbReference>
<keyword evidence="3" id="KW-1003">Cell membrane</keyword>
<comment type="catalytic activity">
    <reaction evidence="18">
        <text>L-threonyl-[protein] + ATP = O-phospho-L-threonyl-[protein] + ADP + H(+)</text>
        <dbReference type="Rhea" id="RHEA:46608"/>
        <dbReference type="Rhea" id="RHEA-COMP:11060"/>
        <dbReference type="Rhea" id="RHEA-COMP:11605"/>
        <dbReference type="ChEBI" id="CHEBI:15378"/>
        <dbReference type="ChEBI" id="CHEBI:30013"/>
        <dbReference type="ChEBI" id="CHEBI:30616"/>
        <dbReference type="ChEBI" id="CHEBI:61977"/>
        <dbReference type="ChEBI" id="CHEBI:456216"/>
        <dbReference type="EC" id="2.7.11.1"/>
    </reaction>
</comment>
<evidence type="ECO:0000256" key="5">
    <source>
        <dbReference type="ARBA" id="ARBA00022553"/>
    </source>
</evidence>
<evidence type="ECO:0000259" key="20">
    <source>
        <dbReference type="PROSITE" id="PS50011"/>
    </source>
</evidence>